<comment type="caution">
    <text evidence="3">The sequence shown here is derived from an EMBL/GenBank/DDBJ whole genome shotgun (WGS) entry which is preliminary data.</text>
</comment>
<evidence type="ECO:0000256" key="1">
    <source>
        <dbReference type="SAM" id="MobiDB-lite"/>
    </source>
</evidence>
<dbReference type="PANTHER" id="PTHR21517">
    <property type="entry name" value="APICAL JUNCTION COMPONENT 1 HOMOLOG"/>
    <property type="match status" value="1"/>
</dbReference>
<name>A0A6B0SMB9_9CETA</name>
<gene>
    <name evidence="3" type="ORF">E5288_WYG008648</name>
</gene>
<dbReference type="Pfam" id="PF26649">
    <property type="entry name" value="Ajm-1"/>
    <property type="match status" value="1"/>
</dbReference>
<feature type="compositionally biased region" description="Pro residues" evidence="1">
    <location>
        <begin position="46"/>
        <end position="56"/>
    </location>
</feature>
<keyword evidence="4" id="KW-1185">Reference proteome</keyword>
<evidence type="ECO:0000313" key="4">
    <source>
        <dbReference type="Proteomes" id="UP000322234"/>
    </source>
</evidence>
<organism evidence="3 4">
    <name type="scientific">Bos mutus</name>
    <name type="common">wild yak</name>
    <dbReference type="NCBI Taxonomy" id="72004"/>
    <lineage>
        <taxon>Eukaryota</taxon>
        <taxon>Metazoa</taxon>
        <taxon>Chordata</taxon>
        <taxon>Craniata</taxon>
        <taxon>Vertebrata</taxon>
        <taxon>Euteleostomi</taxon>
        <taxon>Mammalia</taxon>
        <taxon>Eutheria</taxon>
        <taxon>Laurasiatheria</taxon>
        <taxon>Artiodactyla</taxon>
        <taxon>Ruminantia</taxon>
        <taxon>Pecora</taxon>
        <taxon>Bovidae</taxon>
        <taxon>Bovinae</taxon>
        <taxon>Bos</taxon>
    </lineage>
</organism>
<proteinExistence type="predicted"/>
<dbReference type="GO" id="GO:0043296">
    <property type="term" value="C:apical junction complex"/>
    <property type="evidence" value="ECO:0007669"/>
    <property type="project" value="TreeGrafter"/>
</dbReference>
<dbReference type="GO" id="GO:0045216">
    <property type="term" value="P:cell-cell junction organization"/>
    <property type="evidence" value="ECO:0007669"/>
    <property type="project" value="InterPro"/>
</dbReference>
<dbReference type="AlphaFoldDB" id="A0A6B0SMB9"/>
<dbReference type="Proteomes" id="UP000322234">
    <property type="component" value="Unassembled WGS sequence"/>
</dbReference>
<feature type="compositionally biased region" description="Basic and acidic residues" evidence="1">
    <location>
        <begin position="254"/>
        <end position="286"/>
    </location>
</feature>
<dbReference type="EMBL" id="VBQZ03002718">
    <property type="protein sequence ID" value="MXQ99913.1"/>
    <property type="molecule type" value="Genomic_DNA"/>
</dbReference>
<dbReference type="PANTHER" id="PTHR21517:SF3">
    <property type="entry name" value="APICAL JUNCTION COMPONENT 1 HOMOLOG"/>
    <property type="match status" value="1"/>
</dbReference>
<dbReference type="GO" id="GO:0005886">
    <property type="term" value="C:plasma membrane"/>
    <property type="evidence" value="ECO:0007669"/>
    <property type="project" value="TreeGrafter"/>
</dbReference>
<accession>A0A6B0SMB9</accession>
<protein>
    <recommendedName>
        <fullName evidence="2">Apical junction molecule ajm1 alpha/beta domain-containing protein</fullName>
    </recommendedName>
</protein>
<sequence length="659" mass="72105">MTRTDPPDLLVSTVYQDIKVAAPGPVSRPPPYEAVLQHAARGSRPCGPPEPAPWPRAAPQLHGLTVPGPRHVALSRTPTPSDSYCTDPRALYCDGPLPGPRDYAERRSVPFTTPPGPTQFFYTEEPEGHPGGFMASPGPPFDGYYPRPFLPEEPPGPSPRRGSGYYAGEVRTFPDFGRYRNREALTRTYPHPRGSPAWGDWGPRPYRTLQVAPPPDPGPLLASWHGGTGTSPPRLATDSRHYSRSWDNILASGPRREDPLGRGRSYENLLGHEAREPRGTSPEGRRPPVVVNLSTSPRRYAALSLSETSLSEKGRVGEGPGRNWYVTPEITITDNDLRAAERPAARSWEMPGSRPRQSQPAAPDGPASGRQRSLEQLDELITDLDWDAHKARCVYGRVGSVCRHVLQFCRDSGPVHRAFSRIARVGFLSRGRGVLFLGFPSPGSADNFLRFGLEGLLLSPTYLSLRELATHAAPLGSYARELAAAGRLYEPAECFLLSVSVAVGPGATPPGAPARPVPAPRSPGPTVRKFAKVALAAGSPARPPPARGREPDMETLILTPPPGTAGLDQDGEAGRRAREVAFIHIQRELRLRGVFLRHEFPRVYEQLCEFVEANRRFTPTTIYPTDRRTGRPFMCMIMAASEPRALDWVASANLLDDIM</sequence>
<evidence type="ECO:0000259" key="2">
    <source>
        <dbReference type="Pfam" id="PF26649"/>
    </source>
</evidence>
<evidence type="ECO:0000313" key="3">
    <source>
        <dbReference type="EMBL" id="MXQ99913.1"/>
    </source>
</evidence>
<feature type="compositionally biased region" description="Basic and acidic residues" evidence="1">
    <location>
        <begin position="335"/>
        <end position="344"/>
    </location>
</feature>
<dbReference type="InterPro" id="IPR038825">
    <property type="entry name" value="Apical_junction"/>
</dbReference>
<dbReference type="InterPro" id="IPR058586">
    <property type="entry name" value="Ajm-1"/>
</dbReference>
<reference evidence="3" key="1">
    <citation type="submission" date="2019-10" db="EMBL/GenBank/DDBJ databases">
        <title>The sequence and de novo assembly of the wild yak genome.</title>
        <authorList>
            <person name="Liu Y."/>
        </authorList>
    </citation>
    <scope>NUCLEOTIDE SEQUENCE [LARGE SCALE GENOMIC DNA]</scope>
    <source>
        <strain evidence="3">WY2019</strain>
    </source>
</reference>
<feature type="region of interest" description="Disordered" evidence="1">
    <location>
        <begin position="212"/>
        <end position="372"/>
    </location>
</feature>
<feature type="domain" description="Apical junction molecule ajm1 alpha/beta" evidence="2">
    <location>
        <begin position="394"/>
        <end position="504"/>
    </location>
</feature>
<feature type="region of interest" description="Disordered" evidence="1">
    <location>
        <begin position="41"/>
        <end position="70"/>
    </location>
</feature>